<dbReference type="Proteomes" id="UP000444318">
    <property type="component" value="Unassembled WGS sequence"/>
</dbReference>
<gene>
    <name evidence="1" type="ORF">GEV01_04555</name>
</gene>
<comment type="caution">
    <text evidence="1">The sequence shown here is derived from an EMBL/GenBank/DDBJ whole genome shotgun (WGS) entry which is preliminary data.</text>
</comment>
<name>A0A843S976_9BURK</name>
<proteinExistence type="predicted"/>
<dbReference type="AlphaFoldDB" id="A0A843S976"/>
<protein>
    <submittedName>
        <fullName evidence="1">Uncharacterized protein</fullName>
    </submittedName>
</protein>
<organism evidence="1 2">
    <name type="scientific">Rugamonas rivuli</name>
    <dbReference type="NCBI Taxonomy" id="2743358"/>
    <lineage>
        <taxon>Bacteria</taxon>
        <taxon>Pseudomonadati</taxon>
        <taxon>Pseudomonadota</taxon>
        <taxon>Betaproteobacteria</taxon>
        <taxon>Burkholderiales</taxon>
        <taxon>Oxalobacteraceae</taxon>
        <taxon>Telluria group</taxon>
        <taxon>Rugamonas</taxon>
    </lineage>
</organism>
<dbReference type="RefSeq" id="WP_152802023.1">
    <property type="nucleotide sequence ID" value="NZ_WHUF01000001.1"/>
</dbReference>
<evidence type="ECO:0000313" key="2">
    <source>
        <dbReference type="Proteomes" id="UP000444318"/>
    </source>
</evidence>
<keyword evidence="2" id="KW-1185">Reference proteome</keyword>
<evidence type="ECO:0000313" key="1">
    <source>
        <dbReference type="EMBL" id="MQA18781.1"/>
    </source>
</evidence>
<sequence length="353" mass="38656">MPTIACPDCNRYVQVPNVSGNAFFDCPTCPRLTARKLLYKCSACMKVSMLAPGARICPKCSTMVRPNVRQLLAPTVHLPSQPSDWIYHTTNVEIANSIKLAGLIPTFLRTGNDIAHPQGAFARNRDKRLASQMNTVLSTHPLFQKVKEGLAYLICLGAPLATIELLVAVPVAIVFVPNGGDGDGPNLRTSSDAALQALAIQLGYGAAPLVINTVPKYSDTRKLPGVIAKALQIANMPGHCLTIWAMQYVTLYYRIEEMKTARNVYFTKHNFAVPCYNEYTAGVSKAIIVVLRVRKAQIVGLIDDISEFKAECTPNIVLPGIIEIFVALNPDKFVIEIQRDSPANWIAIQHWGA</sequence>
<reference evidence="1 2" key="1">
    <citation type="submission" date="2019-10" db="EMBL/GenBank/DDBJ databases">
        <title>Two novel species isolated from a subtropical stream in China.</title>
        <authorList>
            <person name="Lu H."/>
        </authorList>
    </citation>
    <scope>NUCLEOTIDE SEQUENCE [LARGE SCALE GENOMIC DNA]</scope>
    <source>
        <strain evidence="1 2">FT103W</strain>
    </source>
</reference>
<accession>A0A843S976</accession>
<dbReference type="EMBL" id="WHUF01000001">
    <property type="protein sequence ID" value="MQA18781.1"/>
    <property type="molecule type" value="Genomic_DNA"/>
</dbReference>